<dbReference type="EMBL" id="JARQZJ010000061">
    <property type="protein sequence ID" value="KAK9878844.1"/>
    <property type="molecule type" value="Genomic_DNA"/>
</dbReference>
<organism evidence="10 11">
    <name type="scientific">Henosepilachna vigintioctopunctata</name>
    <dbReference type="NCBI Taxonomy" id="420089"/>
    <lineage>
        <taxon>Eukaryota</taxon>
        <taxon>Metazoa</taxon>
        <taxon>Ecdysozoa</taxon>
        <taxon>Arthropoda</taxon>
        <taxon>Hexapoda</taxon>
        <taxon>Insecta</taxon>
        <taxon>Pterygota</taxon>
        <taxon>Neoptera</taxon>
        <taxon>Endopterygota</taxon>
        <taxon>Coleoptera</taxon>
        <taxon>Polyphaga</taxon>
        <taxon>Cucujiformia</taxon>
        <taxon>Coccinelloidea</taxon>
        <taxon>Coccinellidae</taxon>
        <taxon>Epilachninae</taxon>
        <taxon>Epilachnini</taxon>
        <taxon>Henosepilachna</taxon>
    </lineage>
</organism>
<dbReference type="Gene3D" id="3.80.10.10">
    <property type="entry name" value="Ribonuclease Inhibitor"/>
    <property type="match status" value="2"/>
</dbReference>
<accession>A0AAW1UDX8</accession>
<keyword evidence="7 9" id="KW-0472">Membrane</keyword>
<evidence type="ECO:0000256" key="5">
    <source>
        <dbReference type="ARBA" id="ARBA00022737"/>
    </source>
</evidence>
<dbReference type="InterPro" id="IPR032675">
    <property type="entry name" value="LRR_dom_sf"/>
</dbReference>
<dbReference type="GO" id="GO:0007165">
    <property type="term" value="P:signal transduction"/>
    <property type="evidence" value="ECO:0007669"/>
    <property type="project" value="TreeGrafter"/>
</dbReference>
<evidence type="ECO:0000256" key="8">
    <source>
        <dbReference type="ARBA" id="ARBA00023180"/>
    </source>
</evidence>
<evidence type="ECO:0000256" key="2">
    <source>
        <dbReference type="ARBA" id="ARBA00022614"/>
    </source>
</evidence>
<keyword evidence="3 9" id="KW-0812">Transmembrane</keyword>
<keyword evidence="11" id="KW-1185">Reference proteome</keyword>
<dbReference type="SUPFAM" id="SSF52058">
    <property type="entry name" value="L domain-like"/>
    <property type="match status" value="1"/>
</dbReference>
<dbReference type="Proteomes" id="UP001431783">
    <property type="component" value="Unassembled WGS sequence"/>
</dbReference>
<evidence type="ECO:0000256" key="7">
    <source>
        <dbReference type="ARBA" id="ARBA00023136"/>
    </source>
</evidence>
<name>A0AAW1UDX8_9CUCU</name>
<dbReference type="InterPro" id="IPR003591">
    <property type="entry name" value="Leu-rich_rpt_typical-subtyp"/>
</dbReference>
<dbReference type="PANTHER" id="PTHR24365:SF541">
    <property type="entry name" value="PROTEIN TOLL-RELATED"/>
    <property type="match status" value="1"/>
</dbReference>
<evidence type="ECO:0000256" key="3">
    <source>
        <dbReference type="ARBA" id="ARBA00022692"/>
    </source>
</evidence>
<evidence type="ECO:0000256" key="4">
    <source>
        <dbReference type="ARBA" id="ARBA00022729"/>
    </source>
</evidence>
<dbReference type="PROSITE" id="PS51450">
    <property type="entry name" value="LRR"/>
    <property type="match status" value="3"/>
</dbReference>
<proteinExistence type="predicted"/>
<evidence type="ECO:0000256" key="6">
    <source>
        <dbReference type="ARBA" id="ARBA00022989"/>
    </source>
</evidence>
<comment type="subcellular location">
    <subcellularLocation>
        <location evidence="1">Membrane</location>
        <topology evidence="1">Single-pass membrane protein</topology>
    </subcellularLocation>
</comment>
<keyword evidence="4" id="KW-0732">Signal</keyword>
<dbReference type="SMART" id="SM00369">
    <property type="entry name" value="LRR_TYP"/>
    <property type="match status" value="5"/>
</dbReference>
<dbReference type="InterPro" id="IPR001611">
    <property type="entry name" value="Leu-rich_rpt"/>
</dbReference>
<keyword evidence="2" id="KW-0433">Leucine-rich repeat</keyword>
<evidence type="ECO:0000256" key="9">
    <source>
        <dbReference type="SAM" id="Phobius"/>
    </source>
</evidence>
<dbReference type="AlphaFoldDB" id="A0AAW1UDX8"/>
<dbReference type="GO" id="GO:0005886">
    <property type="term" value="C:plasma membrane"/>
    <property type="evidence" value="ECO:0007669"/>
    <property type="project" value="TreeGrafter"/>
</dbReference>
<dbReference type="GO" id="GO:0038023">
    <property type="term" value="F:signaling receptor activity"/>
    <property type="evidence" value="ECO:0007669"/>
    <property type="project" value="TreeGrafter"/>
</dbReference>
<feature type="transmembrane region" description="Helical" evidence="9">
    <location>
        <begin position="6"/>
        <end position="24"/>
    </location>
</feature>
<keyword evidence="6 9" id="KW-1133">Transmembrane helix</keyword>
<sequence length="388" mass="44965">MSLRSSLRAIWIFLIILFIVKLDFVSTRDKCRRCEDCLQPTHDNCFCERISRHNGSNGEDVILCKNVDPKFWEIPILQNIRSISFEETNIQNLTRKYLINAVFVDDIHLNNTNIEEIQPGSFTRFFSTKTMHLQKNKLSKISSSLFHTLTQLTELDLHSNHIDFIKEKAFYWLHSLENLNLADNKLSNLSSALFIRLKNLKTLNISKNSLTKLESNFSPSQLTTLDISYNDIHELPENLFTYQTNLKVLNISKTDIGNLNLTIFKNLNQLHTLSMHSLKLKSFNLKDFVLLPHLKNLDIHSNNLKFVEDILNFCPLLEYISIDGNEFLCTAVESMLKNSKTRNVTIEYTPNYQNHNIEGIQCAKELQNMVNVTNKSLTSKHVQNKTVQ</sequence>
<gene>
    <name evidence="10" type="ORF">WA026_003679</name>
</gene>
<comment type="caution">
    <text evidence="10">The sequence shown here is derived from an EMBL/GenBank/DDBJ whole genome shotgun (WGS) entry which is preliminary data.</text>
</comment>
<dbReference type="SMART" id="SM00364">
    <property type="entry name" value="LRR_BAC"/>
    <property type="match status" value="4"/>
</dbReference>
<dbReference type="PANTHER" id="PTHR24365">
    <property type="entry name" value="TOLL-LIKE RECEPTOR"/>
    <property type="match status" value="1"/>
</dbReference>
<evidence type="ECO:0000313" key="11">
    <source>
        <dbReference type="Proteomes" id="UP001431783"/>
    </source>
</evidence>
<keyword evidence="8" id="KW-0325">Glycoprotein</keyword>
<reference evidence="10 11" key="1">
    <citation type="submission" date="2023-03" db="EMBL/GenBank/DDBJ databases">
        <title>Genome insight into feeding habits of ladybird beetles.</title>
        <authorList>
            <person name="Li H.-S."/>
            <person name="Huang Y.-H."/>
            <person name="Pang H."/>
        </authorList>
    </citation>
    <scope>NUCLEOTIDE SEQUENCE [LARGE SCALE GENOMIC DNA]</scope>
    <source>
        <strain evidence="10">SYSU_2023b</strain>
        <tissue evidence="10">Whole body</tissue>
    </source>
</reference>
<dbReference type="Pfam" id="PF13855">
    <property type="entry name" value="LRR_8"/>
    <property type="match status" value="1"/>
</dbReference>
<protein>
    <submittedName>
        <fullName evidence="10">Uncharacterized protein</fullName>
    </submittedName>
</protein>
<keyword evidence="5" id="KW-0677">Repeat</keyword>
<evidence type="ECO:0000313" key="10">
    <source>
        <dbReference type="EMBL" id="KAK9878844.1"/>
    </source>
</evidence>
<dbReference type="Pfam" id="PF00560">
    <property type="entry name" value="LRR_1"/>
    <property type="match status" value="1"/>
</dbReference>
<evidence type="ECO:0000256" key="1">
    <source>
        <dbReference type="ARBA" id="ARBA00004167"/>
    </source>
</evidence>